<dbReference type="InterPro" id="IPR029039">
    <property type="entry name" value="Flavoprotein-like_sf"/>
</dbReference>
<dbReference type="PIRSF" id="PIRSF000209">
    <property type="entry name" value="Bifunctional_P450_P450R"/>
    <property type="match status" value="1"/>
</dbReference>
<dbReference type="GO" id="GO:0003958">
    <property type="term" value="F:NADPH-hemoprotein reductase activity"/>
    <property type="evidence" value="ECO:0007669"/>
    <property type="project" value="UniProtKB-UniRule"/>
</dbReference>
<dbReference type="Pfam" id="PF00067">
    <property type="entry name" value="p450"/>
    <property type="match status" value="1"/>
</dbReference>
<dbReference type="GO" id="GO:0020037">
    <property type="term" value="F:heme binding"/>
    <property type="evidence" value="ECO:0007669"/>
    <property type="project" value="UniProtKB-UniRule"/>
</dbReference>
<dbReference type="InterPro" id="IPR036396">
    <property type="entry name" value="Cyt_P450_sf"/>
</dbReference>
<dbReference type="Gene3D" id="1.20.990.10">
    <property type="entry name" value="NADPH-cytochrome p450 Reductase, Chain A, domain 3"/>
    <property type="match status" value="1"/>
</dbReference>
<dbReference type="Pfam" id="PF00258">
    <property type="entry name" value="Flavodoxin_1"/>
    <property type="match status" value="1"/>
</dbReference>
<dbReference type="InterPro" id="IPR017972">
    <property type="entry name" value="Cyt_P450_CS"/>
</dbReference>
<keyword evidence="10 14" id="KW-0249">Electron transport</keyword>
<dbReference type="InterPro" id="IPR002401">
    <property type="entry name" value="Cyt_P450_E_grp-I"/>
</dbReference>
<dbReference type="FunFam" id="1.10.630.10:FF:000040">
    <property type="entry name" value="Bifunctional cytochrome P450/NADPH--P450 reductase"/>
    <property type="match status" value="1"/>
</dbReference>
<dbReference type="GO" id="GO:0070330">
    <property type="term" value="F:aromatase activity"/>
    <property type="evidence" value="ECO:0007669"/>
    <property type="project" value="UniProtKB-UniRule"/>
</dbReference>
<evidence type="ECO:0000259" key="18">
    <source>
        <dbReference type="PROSITE" id="PS51384"/>
    </source>
</evidence>
<dbReference type="InterPro" id="IPR001433">
    <property type="entry name" value="OxRdtase_FAD/NAD-bd"/>
</dbReference>
<comment type="cofactor">
    <cofactor evidence="14">
        <name>FAD</name>
        <dbReference type="ChEBI" id="CHEBI:57692"/>
    </cofactor>
    <cofactor evidence="14">
        <name>FMN</name>
        <dbReference type="ChEBI" id="CHEBI:58210"/>
    </cofactor>
</comment>
<dbReference type="PROSITE" id="PS51384">
    <property type="entry name" value="FAD_FR"/>
    <property type="match status" value="1"/>
</dbReference>
<comment type="catalytic activity">
    <reaction evidence="14">
        <text>2 oxidized [cytochrome P450] + NADPH = 2 reduced [cytochrome P450] + NADP(+) + H(+)</text>
        <dbReference type="Rhea" id="RHEA:24040"/>
        <dbReference type="Rhea" id="RHEA-COMP:14627"/>
        <dbReference type="Rhea" id="RHEA-COMP:14628"/>
        <dbReference type="ChEBI" id="CHEBI:15378"/>
        <dbReference type="ChEBI" id="CHEBI:55376"/>
        <dbReference type="ChEBI" id="CHEBI:57783"/>
        <dbReference type="ChEBI" id="CHEBI:58349"/>
        <dbReference type="ChEBI" id="CHEBI:60344"/>
        <dbReference type="EC" id="1.6.2.4"/>
    </reaction>
</comment>
<dbReference type="Gene3D" id="3.40.50.360">
    <property type="match status" value="1"/>
</dbReference>
<feature type="compositionally biased region" description="Low complexity" evidence="16">
    <location>
        <begin position="473"/>
        <end position="488"/>
    </location>
</feature>
<dbReference type="EMBL" id="JAUJFL010000011">
    <property type="protein sequence ID" value="KAK2596463.1"/>
    <property type="molecule type" value="Genomic_DNA"/>
</dbReference>
<evidence type="ECO:0000256" key="11">
    <source>
        <dbReference type="ARBA" id="ARBA00023002"/>
    </source>
</evidence>
<sequence>MASIPGPPPLPLIGNLRDIDLANSIRSFCDIAAEYGPIVKLRLGRTEPVFVTGHDLANELCSRKDFVKFPAGAVRNLKAVMPEGLFTADHGEEFWEMAHRVLVPAFGPMSVRTMFPEMHDIVSQMALRWARFGEDEPIDATADFTRLTLDTIALCSMDLRFNSFYKDNLHPFVDSMVRVLIEAANRSGRPAWLTWMQWSANKKFDEDNAYLHEVALALLEKRRANPTDKKDLLNAMLKGKDPATGKMLSDETIIDNMITFLIAGHETTACLLAFLFALLLQHPEAYRKLQHEVDSVLGGEPVTAEHINQLPYVKACLREALRLNPPSAGFSLSVPGEDSSEPTLLGGKWLIQRNQPVFLLLPGLHRDRTAFGDDADEFKPERMLEENFKKLPPGSYKPFGNGLRGCIGSEFAMQEAILAVAVLFQKFDFRLKDPDYKLTWKQTLTLKPRDLFMYAKLRPGIDPLTLQRDLFHGPSDSKGSGESSFSPGTEKVTSHTDVESDLSPMSIFYGSNTGTCEGLASRLSMTALQRGFRCSMQPLDEAKNNIPKDRPVVMITSTMYEDNSEKFVEWLDEKDVSLSGVQYAIFGCGSSDWKDTYQKIAVQIDEQMEERGATTLTQRGVADVTEGNITGDFDTWMQDSLWPGVSKAFSTATVDATTESLTSLLHVPSSASDKHSDAIKAQVVEVRALTELEDRPKYHMEIKLPTGASYEVGDYLEVYPHNTKEDMDSLLQVLRIQGHDLPEPLISIMHSRLELHQPASSKQIQTLIEKCTDPEDRAALQHASAQALSPTDRRPSILQLLRHFPSIKLPLEKLALMLPPLRPRQYSISSSPLADPSSLKLTWSLITHAPPASLQDERPTRGLASHYLAGLKAGDTLECLVRHGNPRFKPEDPAAPSSAPIIMVCAGSGIAPFRAFIEHRALALEQLRPNHQQPPRALLYAGHRGPEHALYAGELEAWQATGAVDVRYAYSRGGGVAEPDEQEALAGHVQDRVWADREELCRLWEDGARVYVCGGRGVSHGVREVVRRIYREQAEKRCGAGTDADVETWWVEALRERYVVEVF</sequence>
<evidence type="ECO:0000259" key="17">
    <source>
        <dbReference type="PROSITE" id="PS50902"/>
    </source>
</evidence>
<keyword evidence="5 14" id="KW-0285">Flavoprotein</keyword>
<evidence type="ECO:0000256" key="16">
    <source>
        <dbReference type="SAM" id="MobiDB-lite"/>
    </source>
</evidence>
<dbReference type="Gene3D" id="2.40.30.10">
    <property type="entry name" value="Translation factors"/>
    <property type="match status" value="1"/>
</dbReference>
<comment type="caution">
    <text evidence="19">The sequence shown here is derived from an EMBL/GenBank/DDBJ whole genome shotgun (WGS) entry which is preliminary data.</text>
</comment>
<dbReference type="EC" id="1.6.2.4" evidence="14"/>
<dbReference type="EC" id="1.14.14.1" evidence="14"/>
<dbReference type="Pfam" id="PF00667">
    <property type="entry name" value="FAD_binding_1"/>
    <property type="match status" value="1"/>
</dbReference>
<dbReference type="GO" id="GO:0010181">
    <property type="term" value="F:FMN binding"/>
    <property type="evidence" value="ECO:0007669"/>
    <property type="project" value="UniProtKB-UniRule"/>
</dbReference>
<feature type="region of interest" description="Disordered" evidence="16">
    <location>
        <begin position="468"/>
        <end position="497"/>
    </location>
</feature>
<evidence type="ECO:0000256" key="3">
    <source>
        <dbReference type="ARBA" id="ARBA00022448"/>
    </source>
</evidence>
<evidence type="ECO:0000256" key="13">
    <source>
        <dbReference type="ARBA" id="ARBA00023033"/>
    </source>
</evidence>
<evidence type="ECO:0000256" key="1">
    <source>
        <dbReference type="ARBA" id="ARBA00001971"/>
    </source>
</evidence>
<comment type="catalytic activity">
    <reaction evidence="14">
        <text>an organic molecule + reduced [NADPH--hemoprotein reductase] + O2 = an alcohol + oxidized [NADPH--hemoprotein reductase] + H2O + H(+)</text>
        <dbReference type="Rhea" id="RHEA:17149"/>
        <dbReference type="Rhea" id="RHEA-COMP:11964"/>
        <dbReference type="Rhea" id="RHEA-COMP:11965"/>
        <dbReference type="ChEBI" id="CHEBI:15377"/>
        <dbReference type="ChEBI" id="CHEBI:15378"/>
        <dbReference type="ChEBI" id="CHEBI:15379"/>
        <dbReference type="ChEBI" id="CHEBI:30879"/>
        <dbReference type="ChEBI" id="CHEBI:57618"/>
        <dbReference type="ChEBI" id="CHEBI:58210"/>
        <dbReference type="ChEBI" id="CHEBI:142491"/>
        <dbReference type="EC" id="1.14.14.1"/>
    </reaction>
</comment>
<keyword evidence="4 14" id="KW-0349">Heme</keyword>
<dbReference type="InterPro" id="IPR017927">
    <property type="entry name" value="FAD-bd_FR_type"/>
</dbReference>
<name>A0AAD9S1A2_PHOAM</name>
<dbReference type="InterPro" id="IPR023173">
    <property type="entry name" value="NADPH_Cyt_P450_Rdtase_alpha"/>
</dbReference>
<feature type="domain" description="FAD-binding FR-type" evidence="18">
    <location>
        <begin position="676"/>
        <end position="889"/>
    </location>
</feature>
<dbReference type="PROSITE" id="PS00086">
    <property type="entry name" value="CYTOCHROME_P450"/>
    <property type="match status" value="1"/>
</dbReference>
<keyword evidence="13 14" id="KW-0503">Monooxygenase</keyword>
<dbReference type="GO" id="GO:0050660">
    <property type="term" value="F:flavin adenine dinucleotide binding"/>
    <property type="evidence" value="ECO:0007669"/>
    <property type="project" value="TreeGrafter"/>
</dbReference>
<dbReference type="SUPFAM" id="SSF48264">
    <property type="entry name" value="Cytochrome P450"/>
    <property type="match status" value="1"/>
</dbReference>
<keyword evidence="11 14" id="KW-0560">Oxidoreductase</keyword>
<reference evidence="19" key="1">
    <citation type="submission" date="2023-06" db="EMBL/GenBank/DDBJ databases">
        <authorList>
            <person name="Noh H."/>
        </authorList>
    </citation>
    <scope>NUCLEOTIDE SEQUENCE</scope>
    <source>
        <strain evidence="19">DUCC20226</strain>
    </source>
</reference>
<dbReference type="InterPro" id="IPR003097">
    <property type="entry name" value="CysJ-like_FAD-binding"/>
</dbReference>
<dbReference type="CDD" id="cd11068">
    <property type="entry name" value="CYP120A1"/>
    <property type="match status" value="1"/>
</dbReference>
<evidence type="ECO:0000256" key="2">
    <source>
        <dbReference type="ARBA" id="ARBA00010018"/>
    </source>
</evidence>
<dbReference type="AlphaFoldDB" id="A0AAD9S1A2"/>
<feature type="binding site" description="axial binding residue" evidence="15">
    <location>
        <position position="406"/>
    </location>
    <ligand>
        <name>heme</name>
        <dbReference type="ChEBI" id="CHEBI:30413"/>
    </ligand>
    <ligandPart>
        <name>Fe</name>
        <dbReference type="ChEBI" id="CHEBI:18248"/>
    </ligandPart>
</feature>
<feature type="domain" description="Flavodoxin-like" evidence="17">
    <location>
        <begin position="505"/>
        <end position="641"/>
    </location>
</feature>
<evidence type="ECO:0000256" key="14">
    <source>
        <dbReference type="PIRNR" id="PIRNR000209"/>
    </source>
</evidence>
<dbReference type="GO" id="GO:0005506">
    <property type="term" value="F:iron ion binding"/>
    <property type="evidence" value="ECO:0007669"/>
    <property type="project" value="UniProtKB-UniRule"/>
</dbReference>
<evidence type="ECO:0000256" key="7">
    <source>
        <dbReference type="ARBA" id="ARBA00022723"/>
    </source>
</evidence>
<protein>
    <recommendedName>
        <fullName evidence="14">Bifunctional cytochrome P450/NADPH--P450 reductase</fullName>
    </recommendedName>
    <domain>
        <recommendedName>
            <fullName evidence="14">Cytochrome P450</fullName>
            <ecNumber evidence="14">1.14.14.1</ecNumber>
        </recommendedName>
    </domain>
    <domain>
        <recommendedName>
            <fullName evidence="14">NADPH--cytochrome P450 reductase</fullName>
            <ecNumber evidence="14">1.6.2.4</ecNumber>
        </recommendedName>
    </domain>
</protein>
<keyword evidence="9 14" id="KW-0521">NADP</keyword>
<evidence type="ECO:0000256" key="12">
    <source>
        <dbReference type="ARBA" id="ARBA00023004"/>
    </source>
</evidence>
<dbReference type="InterPro" id="IPR039261">
    <property type="entry name" value="FNR_nucleotide-bd"/>
</dbReference>
<dbReference type="PANTHER" id="PTHR19384:SF127">
    <property type="entry name" value="BIFUNCTIONAL CYTOCHROME P450_NADPH--P450 REDUCTASE"/>
    <property type="match status" value="1"/>
</dbReference>
<evidence type="ECO:0000256" key="15">
    <source>
        <dbReference type="PIRSR" id="PIRSR000209-1"/>
    </source>
</evidence>
<evidence type="ECO:0000256" key="8">
    <source>
        <dbReference type="ARBA" id="ARBA00022827"/>
    </source>
</evidence>
<dbReference type="Proteomes" id="UP001265746">
    <property type="component" value="Unassembled WGS sequence"/>
</dbReference>
<evidence type="ECO:0000256" key="5">
    <source>
        <dbReference type="ARBA" id="ARBA00022630"/>
    </source>
</evidence>
<dbReference type="Gene3D" id="3.40.50.80">
    <property type="entry name" value="Nucleotide-binding domain of ferredoxin-NADP reductase (FNR) module"/>
    <property type="match status" value="1"/>
</dbReference>
<dbReference type="PRINTS" id="PR00463">
    <property type="entry name" value="EP450I"/>
</dbReference>
<evidence type="ECO:0000313" key="20">
    <source>
        <dbReference type="Proteomes" id="UP001265746"/>
    </source>
</evidence>
<keyword evidence="20" id="KW-1185">Reference proteome</keyword>
<dbReference type="PANTHER" id="PTHR19384">
    <property type="entry name" value="NITRIC OXIDE SYNTHASE-RELATED"/>
    <property type="match status" value="1"/>
</dbReference>
<evidence type="ECO:0000256" key="4">
    <source>
        <dbReference type="ARBA" id="ARBA00022617"/>
    </source>
</evidence>
<dbReference type="SUPFAM" id="SSF52343">
    <property type="entry name" value="Ferredoxin reductase-like, C-terminal NADP-linked domain"/>
    <property type="match status" value="1"/>
</dbReference>
<dbReference type="InterPro" id="IPR008254">
    <property type="entry name" value="Flavodoxin/NO_synth"/>
</dbReference>
<evidence type="ECO:0000256" key="6">
    <source>
        <dbReference type="ARBA" id="ARBA00022643"/>
    </source>
</evidence>
<dbReference type="PRINTS" id="PR00385">
    <property type="entry name" value="P450"/>
</dbReference>
<dbReference type="SUPFAM" id="SSF63380">
    <property type="entry name" value="Riboflavin synthase domain-like"/>
    <property type="match status" value="1"/>
</dbReference>
<comment type="similarity">
    <text evidence="2 14">In the N-terminal section; belongs to the cytochrome P450 family.</text>
</comment>
<comment type="cofactor">
    <cofactor evidence="1 14 15">
        <name>heme</name>
        <dbReference type="ChEBI" id="CHEBI:30413"/>
    </cofactor>
</comment>
<dbReference type="Pfam" id="PF00175">
    <property type="entry name" value="NAD_binding_1"/>
    <property type="match status" value="1"/>
</dbReference>
<keyword evidence="6 14" id="KW-0288">FMN</keyword>
<evidence type="ECO:0000256" key="10">
    <source>
        <dbReference type="ARBA" id="ARBA00022982"/>
    </source>
</evidence>
<dbReference type="InterPro" id="IPR001128">
    <property type="entry name" value="Cyt_P450"/>
</dbReference>
<dbReference type="PROSITE" id="PS50902">
    <property type="entry name" value="FLAVODOXIN_LIKE"/>
    <property type="match status" value="1"/>
</dbReference>
<keyword evidence="3 14" id="KW-0813">Transport</keyword>
<evidence type="ECO:0000313" key="19">
    <source>
        <dbReference type="EMBL" id="KAK2596463.1"/>
    </source>
</evidence>
<accession>A0AAD9S1A2</accession>
<dbReference type="SUPFAM" id="SSF52218">
    <property type="entry name" value="Flavoproteins"/>
    <property type="match status" value="1"/>
</dbReference>
<gene>
    <name evidence="19" type="ORF">N8I77_013353</name>
</gene>
<keyword evidence="7 14" id="KW-0479">Metal-binding</keyword>
<keyword evidence="12 14" id="KW-0408">Iron</keyword>
<organism evidence="19 20">
    <name type="scientific">Phomopsis amygdali</name>
    <name type="common">Fusicoccum amygdali</name>
    <dbReference type="NCBI Taxonomy" id="1214568"/>
    <lineage>
        <taxon>Eukaryota</taxon>
        <taxon>Fungi</taxon>
        <taxon>Dikarya</taxon>
        <taxon>Ascomycota</taxon>
        <taxon>Pezizomycotina</taxon>
        <taxon>Sordariomycetes</taxon>
        <taxon>Sordariomycetidae</taxon>
        <taxon>Diaporthales</taxon>
        <taxon>Diaporthaceae</taxon>
        <taxon>Diaporthe</taxon>
    </lineage>
</organism>
<dbReference type="InterPro" id="IPR017938">
    <property type="entry name" value="Riboflavin_synthase-like_b-brl"/>
</dbReference>
<proteinExistence type="inferred from homology"/>
<dbReference type="GO" id="GO:0005829">
    <property type="term" value="C:cytosol"/>
    <property type="evidence" value="ECO:0007669"/>
    <property type="project" value="TreeGrafter"/>
</dbReference>
<dbReference type="Gene3D" id="1.10.630.10">
    <property type="entry name" value="Cytochrome P450"/>
    <property type="match status" value="1"/>
</dbReference>
<dbReference type="InterPro" id="IPR023206">
    <property type="entry name" value="Bifunctional_P450_P450_red"/>
</dbReference>
<keyword evidence="8 14" id="KW-0274">FAD</keyword>
<evidence type="ECO:0000256" key="9">
    <source>
        <dbReference type="ARBA" id="ARBA00022857"/>
    </source>
</evidence>